<keyword evidence="4" id="KW-1185">Reference proteome</keyword>
<keyword evidence="2" id="KW-0812">Transmembrane</keyword>
<dbReference type="Proteomes" id="UP001164746">
    <property type="component" value="Chromosome 15"/>
</dbReference>
<feature type="compositionally biased region" description="Polar residues" evidence="1">
    <location>
        <begin position="67"/>
        <end position="76"/>
    </location>
</feature>
<protein>
    <submittedName>
        <fullName evidence="3">Uncharacterized protein</fullName>
    </submittedName>
</protein>
<evidence type="ECO:0000256" key="2">
    <source>
        <dbReference type="SAM" id="Phobius"/>
    </source>
</evidence>
<feature type="compositionally biased region" description="Polar residues" evidence="1">
    <location>
        <begin position="139"/>
        <end position="151"/>
    </location>
</feature>
<feature type="compositionally biased region" description="Polar residues" evidence="1">
    <location>
        <begin position="348"/>
        <end position="362"/>
    </location>
</feature>
<name>A0ABY7G8U8_MYAAR</name>
<organism evidence="3 4">
    <name type="scientific">Mya arenaria</name>
    <name type="common">Soft-shell clam</name>
    <dbReference type="NCBI Taxonomy" id="6604"/>
    <lineage>
        <taxon>Eukaryota</taxon>
        <taxon>Metazoa</taxon>
        <taxon>Spiralia</taxon>
        <taxon>Lophotrochozoa</taxon>
        <taxon>Mollusca</taxon>
        <taxon>Bivalvia</taxon>
        <taxon>Autobranchia</taxon>
        <taxon>Heteroconchia</taxon>
        <taxon>Euheterodonta</taxon>
        <taxon>Imparidentia</taxon>
        <taxon>Neoheterodontei</taxon>
        <taxon>Myida</taxon>
        <taxon>Myoidea</taxon>
        <taxon>Myidae</taxon>
        <taxon>Mya</taxon>
    </lineage>
</organism>
<feature type="compositionally biased region" description="Basic and acidic residues" evidence="1">
    <location>
        <begin position="117"/>
        <end position="126"/>
    </location>
</feature>
<evidence type="ECO:0000256" key="1">
    <source>
        <dbReference type="SAM" id="MobiDB-lite"/>
    </source>
</evidence>
<feature type="compositionally biased region" description="Basic residues" evidence="1">
    <location>
        <begin position="127"/>
        <end position="136"/>
    </location>
</feature>
<evidence type="ECO:0000313" key="3">
    <source>
        <dbReference type="EMBL" id="WAR27671.1"/>
    </source>
</evidence>
<reference evidence="3" key="1">
    <citation type="submission" date="2022-11" db="EMBL/GenBank/DDBJ databases">
        <title>Centuries of genome instability and evolution in soft-shell clam transmissible cancer (bioRxiv).</title>
        <authorList>
            <person name="Hart S.F.M."/>
            <person name="Yonemitsu M.A."/>
            <person name="Giersch R.M."/>
            <person name="Beal B.F."/>
            <person name="Arriagada G."/>
            <person name="Davis B.W."/>
            <person name="Ostrander E.A."/>
            <person name="Goff S.P."/>
            <person name="Metzger M.J."/>
        </authorList>
    </citation>
    <scope>NUCLEOTIDE SEQUENCE</scope>
    <source>
        <strain evidence="3">MELC-2E11</strain>
        <tissue evidence="3">Siphon/mantle</tissue>
    </source>
</reference>
<feature type="region of interest" description="Disordered" evidence="1">
    <location>
        <begin position="344"/>
        <end position="383"/>
    </location>
</feature>
<accession>A0ABY7G8U8</accession>
<keyword evidence="2" id="KW-1133">Transmembrane helix</keyword>
<evidence type="ECO:0000313" key="4">
    <source>
        <dbReference type="Proteomes" id="UP001164746"/>
    </source>
</evidence>
<feature type="transmembrane region" description="Helical" evidence="2">
    <location>
        <begin position="220"/>
        <end position="243"/>
    </location>
</feature>
<feature type="compositionally biased region" description="Basic and acidic residues" evidence="1">
    <location>
        <begin position="152"/>
        <end position="162"/>
    </location>
</feature>
<feature type="compositionally biased region" description="Polar residues" evidence="1">
    <location>
        <begin position="17"/>
        <end position="36"/>
    </location>
</feature>
<keyword evidence="2" id="KW-0472">Membrane</keyword>
<gene>
    <name evidence="3" type="ORF">MAR_013375</name>
</gene>
<feature type="compositionally biased region" description="Polar residues" evidence="1">
    <location>
        <begin position="91"/>
        <end position="101"/>
    </location>
</feature>
<feature type="region of interest" description="Disordered" evidence="1">
    <location>
        <begin position="433"/>
        <end position="462"/>
    </location>
</feature>
<proteinExistence type="predicted"/>
<feature type="region of interest" description="Disordered" evidence="1">
    <location>
        <begin position="17"/>
        <end position="173"/>
    </location>
</feature>
<dbReference type="EMBL" id="CP111026">
    <property type="protein sequence ID" value="WAR27671.1"/>
    <property type="molecule type" value="Genomic_DNA"/>
</dbReference>
<sequence>MSFRTQKLLVSMLPSLHTSTSYGDFEGNTSTTSGSSFMRGDRTTHSAPPTELDRKKKTRGRDDETRTSSGYNSYSELSEFARSSEKRKSASLKSNRYSSSNDADHDDRYTRFPNKHKSMDTLENKHNRSSAKHKHTESRMSICSSEPSQNSSKERSLKRNTDKNSNSDNYFSDGKSVPTIGNVAVTVTNNVNYDPNDPFSFIQPVDVPFLLKLRKCAGPISAVLLLLILAAALGAAIYFASALKDLLGANLAMKIKHIENIENIEDLSKSQLTDLSHGYCKQAIAIVENSYINFTLFFVEKDATSSQIMGVIEKSADKKTEESIELAVVDKFELELGSLEIHMERQKPSTPSHPAETPSPTAKANPAAVPVGTTPQNTRKIKPQPADLRGLEVFLLIPGVGGIFADPWGWRYFCRFLGLEVYVGSGVSRARKGASQTHTNNDNNNNHDDNNNNNEKTDNNNR</sequence>
<feature type="compositionally biased region" description="Basic and acidic residues" evidence="1">
    <location>
        <begin position="445"/>
        <end position="462"/>
    </location>
</feature>